<dbReference type="Gene3D" id="3.60.10.10">
    <property type="entry name" value="Endonuclease/exonuclease/phosphatase"/>
    <property type="match status" value="1"/>
</dbReference>
<dbReference type="GO" id="GO:0004519">
    <property type="term" value="F:endonuclease activity"/>
    <property type="evidence" value="ECO:0007669"/>
    <property type="project" value="UniProtKB-KW"/>
</dbReference>
<reference evidence="3 4" key="1">
    <citation type="submission" date="2013-08" db="EMBL/GenBank/DDBJ databases">
        <title>The genome sequence of Knoellia sinensis.</title>
        <authorList>
            <person name="Zhu W."/>
            <person name="Wang G."/>
        </authorList>
    </citation>
    <scope>NUCLEOTIDE SEQUENCE [LARGE SCALE GENOMIC DNA]</scope>
    <source>
        <strain evidence="3 4">KCTC 19936</strain>
    </source>
</reference>
<organism evidence="3 4">
    <name type="scientific">Knoellia sinensis KCTC 19936</name>
    <dbReference type="NCBI Taxonomy" id="1385520"/>
    <lineage>
        <taxon>Bacteria</taxon>
        <taxon>Bacillati</taxon>
        <taxon>Actinomycetota</taxon>
        <taxon>Actinomycetes</taxon>
        <taxon>Micrococcales</taxon>
        <taxon>Intrasporangiaceae</taxon>
        <taxon>Knoellia</taxon>
    </lineage>
</organism>
<keyword evidence="1" id="KW-1133">Transmembrane helix</keyword>
<dbReference type="OrthoDB" id="2340043at2"/>
<proteinExistence type="predicted"/>
<evidence type="ECO:0000259" key="2">
    <source>
        <dbReference type="Pfam" id="PF03372"/>
    </source>
</evidence>
<evidence type="ECO:0000256" key="1">
    <source>
        <dbReference type="SAM" id="Phobius"/>
    </source>
</evidence>
<comment type="caution">
    <text evidence="3">The sequence shown here is derived from an EMBL/GenBank/DDBJ whole genome shotgun (WGS) entry which is preliminary data.</text>
</comment>
<dbReference type="STRING" id="1385520.N802_13900"/>
<sequence>MTDGRKPLGPAPDGRRRVLAGLCVLITVGVAMAVATRWLDTSAARLPVLQAAFPMIGGVAIAWAGLSLVLLRRRLALALPAVCVALVPTVLGASTLGSDTVPGSEADEVVAASNLEFGEADPTTLVARVRDLKVDTLVLTEITPDAAAALDESGLKVLLPHRVGQAQVGADGTVILSRHRLTDIASGHIPGLFDQPVATVHARTGDYTLRAMHPYPPTPRLVRGWHRQLGEAANWVAAQPDARPLVLAGDFNASQAHPAFRTLTKDMVHAHRVAGSGWVRTWPQNTGVPAFVQLDHVLVRRGGVVGAGATTLPGTDHSLVWARLNLS</sequence>
<dbReference type="EMBL" id="AVPJ01000004">
    <property type="protein sequence ID" value="KGN33139.1"/>
    <property type="molecule type" value="Genomic_DNA"/>
</dbReference>
<keyword evidence="3" id="KW-0255">Endonuclease</keyword>
<feature type="domain" description="Endonuclease/exonuclease/phosphatase" evidence="2">
    <location>
        <begin position="114"/>
        <end position="317"/>
    </location>
</feature>
<keyword evidence="1" id="KW-0472">Membrane</keyword>
<keyword evidence="3" id="KW-0540">Nuclease</keyword>
<dbReference type="AlphaFoldDB" id="A0A0A0J8Q3"/>
<feature type="transmembrane region" description="Helical" evidence="1">
    <location>
        <begin position="51"/>
        <end position="70"/>
    </location>
</feature>
<keyword evidence="1" id="KW-0812">Transmembrane</keyword>
<dbReference type="Pfam" id="PF03372">
    <property type="entry name" value="Exo_endo_phos"/>
    <property type="match status" value="1"/>
</dbReference>
<evidence type="ECO:0000313" key="3">
    <source>
        <dbReference type="EMBL" id="KGN33139.1"/>
    </source>
</evidence>
<dbReference type="Proteomes" id="UP000030002">
    <property type="component" value="Unassembled WGS sequence"/>
</dbReference>
<keyword evidence="3" id="KW-0378">Hydrolase</keyword>
<keyword evidence="4" id="KW-1185">Reference proteome</keyword>
<accession>A0A0A0J8Q3</accession>
<dbReference type="InterPro" id="IPR005135">
    <property type="entry name" value="Endo/exonuclease/phosphatase"/>
</dbReference>
<gene>
    <name evidence="3" type="ORF">N802_13900</name>
</gene>
<dbReference type="eggNOG" id="COG3021">
    <property type="taxonomic scope" value="Bacteria"/>
</dbReference>
<feature type="transmembrane region" description="Helical" evidence="1">
    <location>
        <begin position="77"/>
        <end position="96"/>
    </location>
</feature>
<dbReference type="RefSeq" id="WP_052109526.1">
    <property type="nucleotide sequence ID" value="NZ_AVPJ01000004.1"/>
</dbReference>
<name>A0A0A0J8Q3_9MICO</name>
<evidence type="ECO:0000313" key="4">
    <source>
        <dbReference type="Proteomes" id="UP000030002"/>
    </source>
</evidence>
<protein>
    <submittedName>
        <fullName evidence="3">Endonuclease</fullName>
    </submittedName>
</protein>
<dbReference type="SUPFAM" id="SSF56219">
    <property type="entry name" value="DNase I-like"/>
    <property type="match status" value="1"/>
</dbReference>
<dbReference type="InterPro" id="IPR036691">
    <property type="entry name" value="Endo/exonu/phosph_ase_sf"/>
</dbReference>
<feature type="transmembrane region" description="Helical" evidence="1">
    <location>
        <begin position="18"/>
        <end position="39"/>
    </location>
</feature>